<dbReference type="AlphaFoldDB" id="A0A813UXB1"/>
<dbReference type="InterPro" id="IPR007148">
    <property type="entry name" value="SSU_processome_Utp12"/>
</dbReference>
<dbReference type="PANTHER" id="PTHR19858">
    <property type="entry name" value="WD40 REPEAT PROTEIN"/>
    <property type="match status" value="1"/>
</dbReference>
<dbReference type="PANTHER" id="PTHR19858:SF0">
    <property type="entry name" value="PERIODIC TRYPTOPHAN PROTEIN 2 HOMOLOG"/>
    <property type="match status" value="1"/>
</dbReference>
<feature type="compositionally biased region" description="Acidic residues" evidence="7">
    <location>
        <begin position="906"/>
        <end position="924"/>
    </location>
</feature>
<comment type="subcellular location">
    <subcellularLocation>
        <location evidence="1">Nucleus</location>
        <location evidence="1">Nucleolus</location>
    </subcellularLocation>
</comment>
<dbReference type="Pfam" id="PF04003">
    <property type="entry name" value="Utp12"/>
    <property type="match status" value="1"/>
</dbReference>
<organism evidence="9 10">
    <name type="scientific">Brachionus calyciflorus</name>
    <dbReference type="NCBI Taxonomy" id="104777"/>
    <lineage>
        <taxon>Eukaryota</taxon>
        <taxon>Metazoa</taxon>
        <taxon>Spiralia</taxon>
        <taxon>Gnathifera</taxon>
        <taxon>Rotifera</taxon>
        <taxon>Eurotatoria</taxon>
        <taxon>Monogononta</taxon>
        <taxon>Pseudotrocha</taxon>
        <taxon>Ploima</taxon>
        <taxon>Brachionidae</taxon>
        <taxon>Brachionus</taxon>
    </lineage>
</organism>
<evidence type="ECO:0000256" key="5">
    <source>
        <dbReference type="ARBA" id="ARBA00023242"/>
    </source>
</evidence>
<dbReference type="InterPro" id="IPR027145">
    <property type="entry name" value="PWP2"/>
</dbReference>
<dbReference type="Proteomes" id="UP000663879">
    <property type="component" value="Unassembled WGS sequence"/>
</dbReference>
<dbReference type="SUPFAM" id="SSF50998">
    <property type="entry name" value="Quinoprotein alcohol dehydrogenase-like"/>
    <property type="match status" value="2"/>
</dbReference>
<keyword evidence="3 6" id="KW-0853">WD repeat</keyword>
<dbReference type="CDD" id="cd00200">
    <property type="entry name" value="WD40"/>
    <property type="match status" value="1"/>
</dbReference>
<sequence>MKFNFRFSNLLGTVYTKGNLTFTPDGDSILSPVGNRVTLFDLKNNKSETLPVESQFNITITEISPDGWLILLVNEEGECILCNTRSKTVIHRFNFARKVHAVKFSPDGKKFAVCKENKVLLYNAPGKNKEFNPFLLIRTFYGAYDENVCLDWTSDSRVLIAGSKDMSSRIFGVESFKNLSCYVLGGHSESLVGCFFEKDSLNAYTVGRNGRLNVWESDTQLKGLIKKESNDNLVDGIGPDTDEVTTIRKLGDVDDDLENKPQDDEMSDDEQEKKVHYKKKAKFGIRDALEANAPVALLSCDYHKGNRILVSGFSNGSFLLHELPQFNLIHSLSISQHPVTSCLFNKTGDWIALACEGLGQLLVWEWQSETYVLKQQGHFNNMAQLAYSPSGMYIASGGEDGKVKIWNTLNGQCFVTFNEHNAPVTGLQFKSNGQVVCSSSLDGTVRAFDLNRYRNFRTFTTPQPVQFSCLSIDSSGELVAAGGFDVFEIFVWSMQTGHLLQTLCGHEGPISGVAFSPSVHPILASTSWDKTCRTWDAFEGKGNRETYVLSSDVLTVCFKPDGKHVAVSTIDAQIVIININEVDQQAIVSTIECKYDMGYSRKETDKVTAKKMHFGKAFKSLCYTMDGEYLIAGGKSKNICIYNIKEEMLVKRFEISQNKSFDGIDEFLDRRKMTEWGNISLVETNADTEMDNNKISLPGVIKGDYSSRFIKPEIQVSCVRFSPTARSWSACTTEGLLIYSLDNNLIFDPFDLDLEITPKTIKETLQNQDYSLALMQSLRLNEEALITQVLEKTPHLSIDIVVDSLSDVYVDKLMAFIANQIEKSAHLEFYLTWSQTILYKHGNRIKQRAASRLSILCNLEKALTKKSEDIGKICDSNKYSIDYILTLSKLKNKRKLDQNQNGFHSEDEDDEEMPSESSDQEQDPNELKTTKSSKQKVK</sequence>
<evidence type="ECO:0000256" key="7">
    <source>
        <dbReference type="SAM" id="MobiDB-lite"/>
    </source>
</evidence>
<dbReference type="EMBL" id="CAJNOC010001104">
    <property type="protein sequence ID" value="CAF0835215.1"/>
    <property type="molecule type" value="Genomic_DNA"/>
</dbReference>
<dbReference type="GO" id="GO:0034388">
    <property type="term" value="C:Pwp2p-containing subcomplex of 90S preribosome"/>
    <property type="evidence" value="ECO:0007669"/>
    <property type="project" value="TreeGrafter"/>
</dbReference>
<feature type="repeat" description="WD" evidence="6">
    <location>
        <begin position="503"/>
        <end position="536"/>
    </location>
</feature>
<feature type="repeat" description="WD" evidence="6">
    <location>
        <begin position="375"/>
        <end position="416"/>
    </location>
</feature>
<feature type="region of interest" description="Disordered" evidence="7">
    <location>
        <begin position="896"/>
        <end position="938"/>
    </location>
</feature>
<comment type="similarity">
    <text evidence="2">Belongs to the WD repeat PWP2 family.</text>
</comment>
<dbReference type="GO" id="GO:0032040">
    <property type="term" value="C:small-subunit processome"/>
    <property type="evidence" value="ECO:0007669"/>
    <property type="project" value="TreeGrafter"/>
</dbReference>
<comment type="caution">
    <text evidence="9">The sequence shown here is derived from an EMBL/GenBank/DDBJ whole genome shotgun (WGS) entry which is preliminary data.</text>
</comment>
<dbReference type="Gene3D" id="2.130.10.10">
    <property type="entry name" value="YVTN repeat-like/Quinoprotein amine dehydrogenase"/>
    <property type="match status" value="4"/>
</dbReference>
<keyword evidence="10" id="KW-1185">Reference proteome</keyword>
<dbReference type="Pfam" id="PF00400">
    <property type="entry name" value="WD40"/>
    <property type="match status" value="4"/>
</dbReference>
<feature type="repeat" description="WD" evidence="6">
    <location>
        <begin position="417"/>
        <end position="458"/>
    </location>
</feature>
<dbReference type="InterPro" id="IPR015943">
    <property type="entry name" value="WD40/YVTN_repeat-like_dom_sf"/>
</dbReference>
<reference evidence="9" key="1">
    <citation type="submission" date="2021-02" db="EMBL/GenBank/DDBJ databases">
        <authorList>
            <person name="Nowell W R."/>
        </authorList>
    </citation>
    <scope>NUCLEOTIDE SEQUENCE</scope>
    <source>
        <strain evidence="9">Ploen Becks lab</strain>
    </source>
</reference>
<evidence type="ECO:0000256" key="6">
    <source>
        <dbReference type="PROSITE-ProRule" id="PRU00221"/>
    </source>
</evidence>
<feature type="compositionally biased region" description="Basic and acidic residues" evidence="7">
    <location>
        <begin position="249"/>
        <end position="263"/>
    </location>
</feature>
<evidence type="ECO:0000256" key="4">
    <source>
        <dbReference type="ARBA" id="ARBA00022737"/>
    </source>
</evidence>
<evidence type="ECO:0000256" key="3">
    <source>
        <dbReference type="ARBA" id="ARBA00022574"/>
    </source>
</evidence>
<keyword evidence="5" id="KW-0539">Nucleus</keyword>
<dbReference type="OrthoDB" id="3142434at2759"/>
<gene>
    <name evidence="9" type="ORF">OXX778_LOCUS8169</name>
</gene>
<evidence type="ECO:0000313" key="10">
    <source>
        <dbReference type="Proteomes" id="UP000663879"/>
    </source>
</evidence>
<keyword evidence="4" id="KW-0677">Repeat</keyword>
<dbReference type="GO" id="GO:0000462">
    <property type="term" value="P:maturation of SSU-rRNA from tricistronic rRNA transcript (SSU-rRNA, 5.8S rRNA, LSU-rRNA)"/>
    <property type="evidence" value="ECO:0007669"/>
    <property type="project" value="TreeGrafter"/>
</dbReference>
<proteinExistence type="inferred from homology"/>
<dbReference type="PROSITE" id="PS50082">
    <property type="entry name" value="WD_REPEATS_2"/>
    <property type="match status" value="3"/>
</dbReference>
<feature type="domain" description="Small-subunit processome Utp12" evidence="8">
    <location>
        <begin position="781"/>
        <end position="885"/>
    </location>
</feature>
<feature type="region of interest" description="Disordered" evidence="7">
    <location>
        <begin position="249"/>
        <end position="273"/>
    </location>
</feature>
<evidence type="ECO:0000259" key="8">
    <source>
        <dbReference type="Pfam" id="PF04003"/>
    </source>
</evidence>
<dbReference type="PROSITE" id="PS50294">
    <property type="entry name" value="WD_REPEATS_REGION"/>
    <property type="match status" value="3"/>
</dbReference>
<evidence type="ECO:0000256" key="1">
    <source>
        <dbReference type="ARBA" id="ARBA00004604"/>
    </source>
</evidence>
<dbReference type="InterPro" id="IPR001680">
    <property type="entry name" value="WD40_rpt"/>
</dbReference>
<dbReference type="SMART" id="SM00320">
    <property type="entry name" value="WD40"/>
    <property type="match status" value="9"/>
</dbReference>
<evidence type="ECO:0000256" key="2">
    <source>
        <dbReference type="ARBA" id="ARBA00010226"/>
    </source>
</evidence>
<dbReference type="InterPro" id="IPR011047">
    <property type="entry name" value="Quinoprotein_ADH-like_sf"/>
</dbReference>
<name>A0A813UXB1_9BILA</name>
<accession>A0A813UXB1</accession>
<evidence type="ECO:0000313" key="9">
    <source>
        <dbReference type="EMBL" id="CAF0835215.1"/>
    </source>
</evidence>
<protein>
    <recommendedName>
        <fullName evidence="8">Small-subunit processome Utp12 domain-containing protein</fullName>
    </recommendedName>
</protein>
<dbReference type="GO" id="GO:0000028">
    <property type="term" value="P:ribosomal small subunit assembly"/>
    <property type="evidence" value="ECO:0007669"/>
    <property type="project" value="TreeGrafter"/>
</dbReference>